<feature type="compositionally biased region" description="Low complexity" evidence="1">
    <location>
        <begin position="264"/>
        <end position="289"/>
    </location>
</feature>
<dbReference type="RefSeq" id="WP_354644249.1">
    <property type="nucleotide sequence ID" value="NZ_CP159872.1"/>
</dbReference>
<accession>A0AAU8K596</accession>
<dbReference type="KEGG" id="kcm:ABWK59_32500"/>
<dbReference type="AlphaFoldDB" id="A0AAU8K596"/>
<keyword evidence="2" id="KW-0472">Membrane</keyword>
<evidence type="ECO:0000256" key="1">
    <source>
        <dbReference type="SAM" id="MobiDB-lite"/>
    </source>
</evidence>
<keyword evidence="2" id="KW-0812">Transmembrane</keyword>
<sequence length="322" mass="32337">MHTTITRRRRTAVRAAGLLVAAALTVLADTAPSAAADGNGNGNGIAGYGNAQQVLRSGQVRDTVSRFLVAARQQPAAPAAAADGGVSGLPRSAPNAVAAPPSFDLKDPVPLYELSPEFVTGKAGATPDGALRLSYLTSRVAAGDGRQASVLLAPQPDGQNWQLAGIRDGDAEIALAERGSAQARTFAEPQLHAWYRLTEQGRVEALNPEATGGLGGKPSLTLAEYQKLVTARYGDKQPGSAYDRKGLAGGWTADGTPAADDGLASGDGTAPGAPAGPVAAAPAATAAPASALPWQVPAAGAGLLAAVAGGAAVLRRRRRPLA</sequence>
<name>A0AAU8K596_9ACTN</name>
<evidence type="ECO:0000313" key="4">
    <source>
        <dbReference type="EMBL" id="XCM83314.1"/>
    </source>
</evidence>
<gene>
    <name evidence="4" type="ORF">ABWK59_32500</name>
</gene>
<evidence type="ECO:0000256" key="2">
    <source>
        <dbReference type="SAM" id="Phobius"/>
    </source>
</evidence>
<dbReference type="PROSITE" id="PS51318">
    <property type="entry name" value="TAT"/>
    <property type="match status" value="1"/>
</dbReference>
<feature type="region of interest" description="Disordered" evidence="1">
    <location>
        <begin position="252"/>
        <end position="289"/>
    </location>
</feature>
<feature type="transmembrane region" description="Helical" evidence="2">
    <location>
        <begin position="294"/>
        <end position="314"/>
    </location>
</feature>
<keyword evidence="2" id="KW-1133">Transmembrane helix</keyword>
<proteinExistence type="predicted"/>
<keyword evidence="3" id="KW-0732">Signal</keyword>
<evidence type="ECO:0000256" key="3">
    <source>
        <dbReference type="SAM" id="SignalP"/>
    </source>
</evidence>
<organism evidence="4">
    <name type="scientific">Kitasatospora camelliae</name>
    <dbReference type="NCBI Taxonomy" id="3156397"/>
    <lineage>
        <taxon>Bacteria</taxon>
        <taxon>Bacillati</taxon>
        <taxon>Actinomycetota</taxon>
        <taxon>Actinomycetes</taxon>
        <taxon>Kitasatosporales</taxon>
        <taxon>Streptomycetaceae</taxon>
        <taxon>Kitasatospora</taxon>
    </lineage>
</organism>
<feature type="chain" id="PRO_5043470822" description="LPXTG-motif cell wall-anchored protein" evidence="3">
    <location>
        <begin position="29"/>
        <end position="322"/>
    </location>
</feature>
<evidence type="ECO:0008006" key="5">
    <source>
        <dbReference type="Google" id="ProtNLM"/>
    </source>
</evidence>
<feature type="signal peptide" evidence="3">
    <location>
        <begin position="1"/>
        <end position="28"/>
    </location>
</feature>
<dbReference type="InterPro" id="IPR006311">
    <property type="entry name" value="TAT_signal"/>
</dbReference>
<dbReference type="EMBL" id="CP159872">
    <property type="protein sequence ID" value="XCM83314.1"/>
    <property type="molecule type" value="Genomic_DNA"/>
</dbReference>
<protein>
    <recommendedName>
        <fullName evidence="5">LPXTG-motif cell wall-anchored protein</fullName>
    </recommendedName>
</protein>
<reference evidence="4" key="1">
    <citation type="submission" date="2024-06" db="EMBL/GenBank/DDBJ databases">
        <title>The genome sequences of Kitasatospora sp. strain HUAS MG31.</title>
        <authorList>
            <person name="Mo P."/>
        </authorList>
    </citation>
    <scope>NUCLEOTIDE SEQUENCE</scope>
    <source>
        <strain evidence="4">HUAS MG31</strain>
    </source>
</reference>